<accession>A0A0E9SJR8</accession>
<dbReference type="AlphaFoldDB" id="A0A0E9SJR8"/>
<dbReference type="EMBL" id="GBXM01066938">
    <property type="protein sequence ID" value="JAH41639.1"/>
    <property type="molecule type" value="Transcribed_RNA"/>
</dbReference>
<dbReference type="EMBL" id="GBXM01080542">
    <property type="protein sequence ID" value="JAH28035.1"/>
    <property type="molecule type" value="Transcribed_RNA"/>
</dbReference>
<protein>
    <submittedName>
        <fullName evidence="1">Uncharacterized protein</fullName>
    </submittedName>
</protein>
<proteinExistence type="predicted"/>
<evidence type="ECO:0000313" key="1">
    <source>
        <dbReference type="EMBL" id="JAH41639.1"/>
    </source>
</evidence>
<organism evidence="1">
    <name type="scientific">Anguilla anguilla</name>
    <name type="common">European freshwater eel</name>
    <name type="synonym">Muraena anguilla</name>
    <dbReference type="NCBI Taxonomy" id="7936"/>
    <lineage>
        <taxon>Eukaryota</taxon>
        <taxon>Metazoa</taxon>
        <taxon>Chordata</taxon>
        <taxon>Craniata</taxon>
        <taxon>Vertebrata</taxon>
        <taxon>Euteleostomi</taxon>
        <taxon>Actinopterygii</taxon>
        <taxon>Neopterygii</taxon>
        <taxon>Teleostei</taxon>
        <taxon>Anguilliformes</taxon>
        <taxon>Anguillidae</taxon>
        <taxon>Anguilla</taxon>
    </lineage>
</organism>
<reference evidence="1" key="1">
    <citation type="submission" date="2014-11" db="EMBL/GenBank/DDBJ databases">
        <authorList>
            <person name="Amaro Gonzalez C."/>
        </authorList>
    </citation>
    <scope>NUCLEOTIDE SEQUENCE</scope>
</reference>
<reference evidence="1" key="2">
    <citation type="journal article" date="2015" name="Fish Shellfish Immunol.">
        <title>Early steps in the European eel (Anguilla anguilla)-Vibrio vulnificus interaction in the gills: Role of the RtxA13 toxin.</title>
        <authorList>
            <person name="Callol A."/>
            <person name="Pajuelo D."/>
            <person name="Ebbesson L."/>
            <person name="Teles M."/>
            <person name="MacKenzie S."/>
            <person name="Amaro C."/>
        </authorList>
    </citation>
    <scope>NUCLEOTIDE SEQUENCE</scope>
</reference>
<sequence length="34" mass="3688">MAKLSITTSNLPGINPKQTELHLLTVTLPRCPSI</sequence>
<name>A0A0E9SJR8_ANGAN</name>